<keyword evidence="3" id="KW-1185">Reference proteome</keyword>
<evidence type="ECO:0000313" key="3">
    <source>
        <dbReference type="Proteomes" id="UP001497444"/>
    </source>
</evidence>
<dbReference type="PANTHER" id="PTHR36774">
    <property type="entry name" value="INSULIN-INDUCED PROTEIN"/>
    <property type="match status" value="1"/>
</dbReference>
<sequence>MMQSLLKPPPFPPVFVACSSSSLLFSPPSLSRTNMSSAVNSLSHSFPTPAAAAALSSGKSFVCRAQEQEDKELLVKPSESNGEIAAEANAVLEGWRKVGLYLFGFGFVLGPPLDTIHSRVELQIYDMGALDIAGLHTDIWVFPMLGVFYSVVGLLQLVLDNWLAPKQRKLTASLDRVGLSFLSLAVLLEVSAELYKAGVPYNVEAYILFALAELNWWLFDNTWWGFALASVVGVGCPLAEVPMTKFFGLWHYPNGNFELFGESTVTWVLACYFFYTPFISNLARWLRSVVAKEGSKSIKH</sequence>
<feature type="transmembrane region" description="Helical" evidence="1">
    <location>
        <begin position="140"/>
        <end position="164"/>
    </location>
</feature>
<reference evidence="2" key="1">
    <citation type="submission" date="2024-02" db="EMBL/GenBank/DDBJ databases">
        <authorList>
            <consortium name="ELIXIR-Norway"/>
            <consortium name="Elixir Norway"/>
        </authorList>
    </citation>
    <scope>NUCLEOTIDE SEQUENCE</scope>
</reference>
<dbReference type="Proteomes" id="UP001497444">
    <property type="component" value="Chromosome 12"/>
</dbReference>
<protein>
    <submittedName>
        <fullName evidence="2">Uncharacterized protein</fullName>
    </submittedName>
</protein>
<accession>A0ABP0W1A4</accession>
<gene>
    <name evidence="2" type="ORF">CSSPJE1EN1_LOCUS4853</name>
</gene>
<keyword evidence="1" id="KW-0472">Membrane</keyword>
<name>A0ABP0W1A4_9BRYO</name>
<proteinExistence type="predicted"/>
<dbReference type="EMBL" id="OZ020107">
    <property type="protein sequence ID" value="CAK9259375.1"/>
    <property type="molecule type" value="Genomic_DNA"/>
</dbReference>
<dbReference type="PANTHER" id="PTHR36774:SF1">
    <property type="entry name" value="INSULIN-INDUCED PROTEIN"/>
    <property type="match status" value="1"/>
</dbReference>
<dbReference type="PROSITE" id="PS51257">
    <property type="entry name" value="PROKAR_LIPOPROTEIN"/>
    <property type="match status" value="1"/>
</dbReference>
<feature type="transmembrane region" description="Helical" evidence="1">
    <location>
        <begin position="226"/>
        <end position="247"/>
    </location>
</feature>
<evidence type="ECO:0000256" key="1">
    <source>
        <dbReference type="SAM" id="Phobius"/>
    </source>
</evidence>
<organism evidence="2 3">
    <name type="scientific">Sphagnum jensenii</name>
    <dbReference type="NCBI Taxonomy" id="128206"/>
    <lineage>
        <taxon>Eukaryota</taxon>
        <taxon>Viridiplantae</taxon>
        <taxon>Streptophyta</taxon>
        <taxon>Embryophyta</taxon>
        <taxon>Bryophyta</taxon>
        <taxon>Sphagnophytina</taxon>
        <taxon>Sphagnopsida</taxon>
        <taxon>Sphagnales</taxon>
        <taxon>Sphagnaceae</taxon>
        <taxon>Sphagnum</taxon>
    </lineage>
</organism>
<evidence type="ECO:0000313" key="2">
    <source>
        <dbReference type="EMBL" id="CAK9259375.1"/>
    </source>
</evidence>
<keyword evidence="1" id="KW-0812">Transmembrane</keyword>
<keyword evidence="1" id="KW-1133">Transmembrane helix</keyword>
<feature type="transmembrane region" description="Helical" evidence="1">
    <location>
        <begin position="267"/>
        <end position="286"/>
    </location>
</feature>